<organism evidence="7 8">
    <name type="scientific">Clostridium aceticum</name>
    <dbReference type="NCBI Taxonomy" id="84022"/>
    <lineage>
        <taxon>Bacteria</taxon>
        <taxon>Bacillati</taxon>
        <taxon>Bacillota</taxon>
        <taxon>Clostridia</taxon>
        <taxon>Eubacteriales</taxon>
        <taxon>Clostridiaceae</taxon>
        <taxon>Clostridium</taxon>
    </lineage>
</organism>
<dbReference type="KEGG" id="cace:CACET_c13410"/>
<dbReference type="GO" id="GO:0005886">
    <property type="term" value="C:plasma membrane"/>
    <property type="evidence" value="ECO:0007669"/>
    <property type="project" value="UniProtKB-SubCell"/>
</dbReference>
<evidence type="ECO:0000256" key="6">
    <source>
        <dbReference type="ARBA" id="ARBA00023136"/>
    </source>
</evidence>
<evidence type="ECO:0000313" key="8">
    <source>
        <dbReference type="Proteomes" id="UP000035704"/>
    </source>
</evidence>
<dbReference type="STRING" id="84022.CACET_c13410"/>
<dbReference type="InterPro" id="IPR002656">
    <property type="entry name" value="Acyl_transf_3_dom"/>
</dbReference>
<dbReference type="EMBL" id="CP009687">
    <property type="protein sequence ID" value="AKL94806.1"/>
    <property type="molecule type" value="Genomic_DNA"/>
</dbReference>
<keyword evidence="5" id="KW-1133">Transmembrane helix</keyword>
<keyword evidence="8" id="KW-1185">Reference proteome</keyword>
<evidence type="ECO:0000256" key="1">
    <source>
        <dbReference type="ARBA" id="ARBA00004651"/>
    </source>
</evidence>
<dbReference type="AlphaFoldDB" id="A0A0D8IBS0"/>
<evidence type="ECO:0000256" key="2">
    <source>
        <dbReference type="ARBA" id="ARBA00007400"/>
    </source>
</evidence>
<protein>
    <submittedName>
        <fullName evidence="7">Uncharacterized protein</fullName>
    </submittedName>
</protein>
<sequence>MKKRIDEVNILRAIACLAVVMVHISAIPVSTLQSDSIHMKIFSLLNRSVKFTTPTFIFLSGLTLFYSYKDKRLHYFSFLKKRLSITLIPYFVWTLIYYKYFIHEGYYVFSWSFLIENILLADMSYHLYFILTILQFYLLFGVFLYAFKKFPSHFVLGTLFVISLLTIKYVRFPYMDRFFARHVFFFGLGCYAAMNIDMLREKLLKYQYLITAGYIGISSYYGYQFYQYYGLGKPIKSFTIELTWTIFCFIAIMFYYVVAYHIANKQNSILNKTLKKVAKASYYVYLSHPLGIFLSEKFLTNAGMLSITRRFLLNVIIVYGTVVPLAILYTSLKGNLTQNYKSRKLKKTTLQADL</sequence>
<gene>
    <name evidence="7" type="ORF">CACET_c13410</name>
</gene>
<dbReference type="PANTHER" id="PTHR40074">
    <property type="entry name" value="O-ACETYLTRANSFERASE WECH"/>
    <property type="match status" value="1"/>
</dbReference>
<name>A0A0D8IBS0_9CLOT</name>
<keyword evidence="6" id="KW-0472">Membrane</keyword>
<evidence type="ECO:0000256" key="3">
    <source>
        <dbReference type="ARBA" id="ARBA00022475"/>
    </source>
</evidence>
<comment type="similarity">
    <text evidence="2">Belongs to the acyltransferase 3 family.</text>
</comment>
<evidence type="ECO:0000313" key="7">
    <source>
        <dbReference type="EMBL" id="AKL94806.1"/>
    </source>
</evidence>
<dbReference type="PANTHER" id="PTHR40074:SF2">
    <property type="entry name" value="O-ACETYLTRANSFERASE WECH"/>
    <property type="match status" value="1"/>
</dbReference>
<comment type="subcellular location">
    <subcellularLocation>
        <location evidence="1">Cell membrane</location>
        <topology evidence="1">Multi-pass membrane protein</topology>
    </subcellularLocation>
</comment>
<evidence type="ECO:0000256" key="4">
    <source>
        <dbReference type="ARBA" id="ARBA00022692"/>
    </source>
</evidence>
<keyword evidence="4" id="KW-0812">Transmembrane</keyword>
<keyword evidence="3" id="KW-1003">Cell membrane</keyword>
<proteinExistence type="inferred from homology"/>
<dbReference type="Proteomes" id="UP000035704">
    <property type="component" value="Chromosome"/>
</dbReference>
<accession>A0A0D8IBS0</accession>
<dbReference type="GO" id="GO:0016413">
    <property type="term" value="F:O-acetyltransferase activity"/>
    <property type="evidence" value="ECO:0007669"/>
    <property type="project" value="TreeGrafter"/>
</dbReference>
<dbReference type="GO" id="GO:0009246">
    <property type="term" value="P:enterobacterial common antigen biosynthetic process"/>
    <property type="evidence" value="ECO:0007669"/>
    <property type="project" value="TreeGrafter"/>
</dbReference>
<evidence type="ECO:0000256" key="5">
    <source>
        <dbReference type="ARBA" id="ARBA00022989"/>
    </source>
</evidence>
<reference evidence="7 8" key="1">
    <citation type="submission" date="2014-10" db="EMBL/GenBank/DDBJ databases">
        <title>Genome sequence of Clostridium aceticum DSM 1496.</title>
        <authorList>
            <person name="Poehlein A."/>
            <person name="Schiel-Bengelsdorf B."/>
            <person name="Gottschalk G."/>
            <person name="Duerre P."/>
            <person name="Daniel R."/>
        </authorList>
    </citation>
    <scope>NUCLEOTIDE SEQUENCE [LARGE SCALE GENOMIC DNA]</scope>
    <source>
        <strain evidence="7 8">DSM 1496</strain>
    </source>
</reference>
<dbReference type="RefSeq" id="WP_044823592.1">
    <property type="nucleotide sequence ID" value="NZ_CP009687.1"/>
</dbReference>
<dbReference type="Pfam" id="PF01757">
    <property type="entry name" value="Acyl_transf_3"/>
    <property type="match status" value="1"/>
</dbReference>
<dbReference type="PATRIC" id="fig|84022.5.peg.2801"/>
<dbReference type="OrthoDB" id="569695at2"/>